<comment type="subcellular location">
    <subcellularLocation>
        <location evidence="1">Membrane</location>
        <topology evidence="1">Multi-pass membrane protein</topology>
    </subcellularLocation>
</comment>
<organism evidence="7 8">
    <name type="scientific">Blepharisma stoltei</name>
    <dbReference type="NCBI Taxonomy" id="1481888"/>
    <lineage>
        <taxon>Eukaryota</taxon>
        <taxon>Sar</taxon>
        <taxon>Alveolata</taxon>
        <taxon>Ciliophora</taxon>
        <taxon>Postciliodesmatophora</taxon>
        <taxon>Heterotrichea</taxon>
        <taxon>Heterotrichida</taxon>
        <taxon>Blepharismidae</taxon>
        <taxon>Blepharisma</taxon>
    </lineage>
</organism>
<evidence type="ECO:0000256" key="1">
    <source>
        <dbReference type="ARBA" id="ARBA00004141"/>
    </source>
</evidence>
<feature type="transmembrane region" description="Helical" evidence="6">
    <location>
        <begin position="17"/>
        <end position="39"/>
    </location>
</feature>
<name>A0AAU9K849_9CILI</name>
<keyword evidence="8" id="KW-1185">Reference proteome</keyword>
<dbReference type="PANTHER" id="PTHR28128:SF3">
    <property type="entry name" value="CHROMOSOME UNDETERMINED SCAFFOLD_46, WHOLE GENOME SHOTGUN SEQUENCE"/>
    <property type="match status" value="1"/>
</dbReference>
<evidence type="ECO:0000256" key="4">
    <source>
        <dbReference type="ARBA" id="ARBA00023136"/>
    </source>
</evidence>
<evidence type="ECO:0000313" key="8">
    <source>
        <dbReference type="Proteomes" id="UP001162131"/>
    </source>
</evidence>
<evidence type="ECO:0000256" key="6">
    <source>
        <dbReference type="SAM" id="Phobius"/>
    </source>
</evidence>
<dbReference type="InterPro" id="IPR013714">
    <property type="entry name" value="Golgi_TVP15"/>
</dbReference>
<dbReference type="GO" id="GO:0016020">
    <property type="term" value="C:membrane"/>
    <property type="evidence" value="ECO:0007669"/>
    <property type="project" value="UniProtKB-SubCell"/>
</dbReference>
<sequence length="161" mass="18672">MVGQEFNDVKVNVSVKVATIICGVGLLAIAIQKLASFNIIDVRDFFLTLYYFIFAFISICSELPYKKLLMPFYFLRYCFGKGAFFLFVATIIFDWRYWWFILMAVLYFITACGYFVLALGFKEKLVDKTDETEEKEAGQTLEHAGFQPVTIDRPQEDKPKE</sequence>
<comment type="caution">
    <text evidence="7">The sequence shown here is derived from an EMBL/GenBank/DDBJ whole genome shotgun (WGS) entry which is preliminary data.</text>
</comment>
<feature type="transmembrane region" description="Helical" evidence="6">
    <location>
        <begin position="45"/>
        <end position="65"/>
    </location>
</feature>
<keyword evidence="3 6" id="KW-1133">Transmembrane helix</keyword>
<dbReference type="Proteomes" id="UP001162131">
    <property type="component" value="Unassembled WGS sequence"/>
</dbReference>
<gene>
    <name evidence="7" type="ORF">BSTOLATCC_MIC60792</name>
</gene>
<evidence type="ECO:0000256" key="5">
    <source>
        <dbReference type="SAM" id="MobiDB-lite"/>
    </source>
</evidence>
<accession>A0AAU9K849</accession>
<dbReference type="PANTHER" id="PTHR28128">
    <property type="entry name" value="GOLGI APPARATUS MEMBRANE PROTEIN TVP15"/>
    <property type="match status" value="1"/>
</dbReference>
<keyword evidence="2 6" id="KW-0812">Transmembrane</keyword>
<feature type="transmembrane region" description="Helical" evidence="6">
    <location>
        <begin position="99"/>
        <end position="121"/>
    </location>
</feature>
<evidence type="ECO:0000256" key="3">
    <source>
        <dbReference type="ARBA" id="ARBA00022989"/>
    </source>
</evidence>
<feature type="transmembrane region" description="Helical" evidence="6">
    <location>
        <begin position="72"/>
        <end position="93"/>
    </location>
</feature>
<keyword evidence="4 6" id="KW-0472">Membrane</keyword>
<evidence type="ECO:0000256" key="2">
    <source>
        <dbReference type="ARBA" id="ARBA00022692"/>
    </source>
</evidence>
<reference evidence="7" key="1">
    <citation type="submission" date="2021-09" db="EMBL/GenBank/DDBJ databases">
        <authorList>
            <consortium name="AG Swart"/>
            <person name="Singh M."/>
            <person name="Singh A."/>
            <person name="Seah K."/>
            <person name="Emmerich C."/>
        </authorList>
    </citation>
    <scope>NUCLEOTIDE SEQUENCE</scope>
    <source>
        <strain evidence="7">ATCC30299</strain>
    </source>
</reference>
<dbReference type="EMBL" id="CAJZBQ010000058">
    <property type="protein sequence ID" value="CAG9334172.1"/>
    <property type="molecule type" value="Genomic_DNA"/>
</dbReference>
<proteinExistence type="predicted"/>
<protein>
    <recommendedName>
        <fullName evidence="9">COPI associated protein</fullName>
    </recommendedName>
</protein>
<evidence type="ECO:0008006" key="9">
    <source>
        <dbReference type="Google" id="ProtNLM"/>
    </source>
</evidence>
<evidence type="ECO:0000313" key="7">
    <source>
        <dbReference type="EMBL" id="CAG9334172.1"/>
    </source>
</evidence>
<feature type="region of interest" description="Disordered" evidence="5">
    <location>
        <begin position="132"/>
        <end position="161"/>
    </location>
</feature>
<dbReference type="AlphaFoldDB" id="A0AAU9K849"/>